<dbReference type="GO" id="GO:0007059">
    <property type="term" value="P:chromosome segregation"/>
    <property type="evidence" value="ECO:0007669"/>
    <property type="project" value="UniProtKB-KW"/>
</dbReference>
<dbReference type="AlphaFoldDB" id="A0A4Y6I6M9"/>
<dbReference type="InterPro" id="IPR023093">
    <property type="entry name" value="ScpA-like_C"/>
</dbReference>
<gene>
    <name evidence="3" type="ORF">FG904_01370</name>
    <name evidence="4" type="ORF">FIV53_01390</name>
</gene>
<dbReference type="RefSeq" id="WP_139592148.1">
    <property type="nucleotide sequence ID" value="NZ_CP040825.1"/>
</dbReference>
<keyword evidence="6" id="KW-1185">Reference proteome</keyword>
<accession>A0A5B7XW17</accession>
<proteinExistence type="predicted"/>
<organism evidence="4 6">
    <name type="scientific">Mycoplasma nasistruthionis</name>
    <dbReference type="NCBI Taxonomy" id="353852"/>
    <lineage>
        <taxon>Bacteria</taxon>
        <taxon>Bacillati</taxon>
        <taxon>Mycoplasmatota</taxon>
        <taxon>Mollicutes</taxon>
        <taxon>Mycoplasmataceae</taxon>
        <taxon>Mycoplasma</taxon>
    </lineage>
</organism>
<dbReference type="KEGG" id="mnh:FG904_01370"/>
<dbReference type="EMBL" id="CP040825">
    <property type="protein sequence ID" value="QCZ36665.1"/>
    <property type="molecule type" value="Genomic_DNA"/>
</dbReference>
<protein>
    <recommendedName>
        <fullName evidence="2">Segregation and condensation protein A</fullName>
    </recommendedName>
</protein>
<evidence type="ECO:0000313" key="3">
    <source>
        <dbReference type="EMBL" id="QCZ36665.1"/>
    </source>
</evidence>
<dbReference type="InterPro" id="IPR003768">
    <property type="entry name" value="ScpA"/>
</dbReference>
<evidence type="ECO:0000313" key="6">
    <source>
        <dbReference type="Proteomes" id="UP000315201"/>
    </source>
</evidence>
<dbReference type="PANTHER" id="PTHR33969">
    <property type="entry name" value="SEGREGATION AND CONDENSATION PROTEIN A"/>
    <property type="match status" value="1"/>
</dbReference>
<dbReference type="EMBL" id="CP041147">
    <property type="protein sequence ID" value="QDF64960.1"/>
    <property type="molecule type" value="Genomic_DNA"/>
</dbReference>
<evidence type="ECO:0000256" key="2">
    <source>
        <dbReference type="ARBA" id="ARBA00044777"/>
    </source>
</evidence>
<name>A0A4Y6I6M9_9MOLU</name>
<accession>A0A4Y6I6M9</accession>
<sequence length="254" mass="29535">MKIRSNPNYAEFTFQFDEFEGPLDLLLNLVREKKMNIESINLVELANQYLEIIDSLKQDDIDVAGEYLVMAATLIKIKANAAIREDGQEPDPEVQIEEDELRRSLLAYEQFKQISKALETFQTERQDIYIKEPSDIEEFIVDVNDSRLDGHSTPAKLINVLKKMFERVHAQKLKSVKLQQINLAPKDQFPLIKSLLKQHPEVPFEMIFNQPSMQHFVITLLALLILANQQFLKIIQTEEYGEIKIVRGELYNEE</sequence>
<reference evidence="4 6" key="1">
    <citation type="submission" date="2019-06" db="EMBL/GenBank/DDBJ databases">
        <title>Mycoplasma nasistruthionis sp. nov. str Ms03.</title>
        <authorList>
            <person name="Botes A."/>
        </authorList>
    </citation>
    <scope>NUCLEOTIDE SEQUENCE [LARGE SCALE GENOMIC DNA]</scope>
    <source>
        <strain evidence="4 6">Ms03</strain>
    </source>
</reference>
<dbReference type="Gene3D" id="1.10.10.580">
    <property type="entry name" value="Structural maintenance of chromosome 1. Chain E"/>
    <property type="match status" value="1"/>
</dbReference>
<dbReference type="Gene3D" id="6.10.250.2410">
    <property type="match status" value="1"/>
</dbReference>
<evidence type="ECO:0000256" key="1">
    <source>
        <dbReference type="ARBA" id="ARBA00022829"/>
    </source>
</evidence>
<evidence type="ECO:0000313" key="5">
    <source>
        <dbReference type="Proteomes" id="UP000305457"/>
    </source>
</evidence>
<evidence type="ECO:0000313" key="4">
    <source>
        <dbReference type="EMBL" id="QDF64960.1"/>
    </source>
</evidence>
<dbReference type="OrthoDB" id="9811016at2"/>
<keyword evidence="1" id="KW-0159">Chromosome partition</keyword>
<dbReference type="Proteomes" id="UP000305457">
    <property type="component" value="Chromosome"/>
</dbReference>
<dbReference type="Proteomes" id="UP000315201">
    <property type="component" value="Chromosome"/>
</dbReference>
<reference evidence="3 5" key="2">
    <citation type="submission" date="2019-06" db="EMBL/GenBank/DDBJ databases">
        <title>Mycoplasma sp. 2F1A isolated from ostrich.</title>
        <authorList>
            <person name="Spergser J."/>
        </authorList>
    </citation>
    <scope>NUCLEOTIDE SEQUENCE [LARGE SCALE GENOMIC DNA]</scope>
    <source>
        <strain evidence="3 5">2F1A</strain>
    </source>
</reference>
<dbReference type="NCBIfam" id="NF000994">
    <property type="entry name" value="PRK00104.1-3"/>
    <property type="match status" value="1"/>
</dbReference>
<dbReference type="PANTHER" id="PTHR33969:SF2">
    <property type="entry name" value="SEGREGATION AND CONDENSATION PROTEIN A"/>
    <property type="match status" value="1"/>
</dbReference>
<dbReference type="Pfam" id="PF02616">
    <property type="entry name" value="SMC_ScpA"/>
    <property type="match status" value="1"/>
</dbReference>